<gene>
    <name evidence="1" type="ORF">E7Y31_09460</name>
</gene>
<dbReference type="Proteomes" id="UP000305282">
    <property type="component" value="Unassembled WGS sequence"/>
</dbReference>
<evidence type="ECO:0000313" key="2">
    <source>
        <dbReference type="Proteomes" id="UP000305282"/>
    </source>
</evidence>
<dbReference type="RefSeq" id="WP_161982973.1">
    <property type="nucleotide sequence ID" value="NZ_SSXH01000179.1"/>
</dbReference>
<organism evidence="1 2">
    <name type="scientific">Candidatus Frankia alpina</name>
    <dbReference type="NCBI Taxonomy" id="2699483"/>
    <lineage>
        <taxon>Bacteria</taxon>
        <taxon>Bacillati</taxon>
        <taxon>Actinomycetota</taxon>
        <taxon>Actinomycetes</taxon>
        <taxon>Frankiales</taxon>
        <taxon>Frankiaceae</taxon>
        <taxon>Frankia</taxon>
    </lineage>
</organism>
<sequence length="131" mass="14067">MTTESTPTTWATDTAGDATLTDLLATWQSWSHDNVNRRAGLPLVAGAAGPLDALEAGAELARLLTGWRWQAMRDAREQGRSWADIGAALGVTREGARQIYLEAIRRQEQHVPDHHPTAAARAVAVAGAEES</sequence>
<evidence type="ECO:0000313" key="1">
    <source>
        <dbReference type="EMBL" id="THJ74766.1"/>
    </source>
</evidence>
<dbReference type="SUPFAM" id="SSF88659">
    <property type="entry name" value="Sigma3 and sigma4 domains of RNA polymerase sigma factors"/>
    <property type="match status" value="1"/>
</dbReference>
<reference evidence="1 2" key="1">
    <citation type="submission" date="2019-04" db="EMBL/GenBank/DDBJ databases">
        <title>Draft genome sequences for three unisolated Alnus-infective Frankia Sp+ strains, AgTrS, AiOr and AvVan, the first sequenced Frankia strains able to sporulate in-planta.</title>
        <authorList>
            <person name="Bethencourt L."/>
            <person name="Vautrin F."/>
            <person name="Taib N."/>
            <person name="Dubost A."/>
            <person name="Castro-Garcia L."/>
            <person name="Imbaud O."/>
            <person name="Abrouk D."/>
            <person name="Fournier P."/>
            <person name="Briolay J."/>
            <person name="Nguyen A."/>
            <person name="Normand P."/>
            <person name="Fernandez M.P."/>
            <person name="Brochier-Armanet C."/>
            <person name="Herrera-Belaroussi A."/>
        </authorList>
    </citation>
    <scope>NUCLEOTIDE SEQUENCE [LARGE SCALE GENOMIC DNA]</scope>
    <source>
        <strain evidence="1 2">AvVan</strain>
    </source>
</reference>
<proteinExistence type="predicted"/>
<dbReference type="EMBL" id="SSXH01000179">
    <property type="protein sequence ID" value="THJ74766.1"/>
    <property type="molecule type" value="Genomic_DNA"/>
</dbReference>
<dbReference type="InterPro" id="IPR013324">
    <property type="entry name" value="RNA_pol_sigma_r3/r4-like"/>
</dbReference>
<comment type="caution">
    <text evidence="1">The sequence shown here is derived from an EMBL/GenBank/DDBJ whole genome shotgun (WGS) entry which is preliminary data.</text>
</comment>
<dbReference type="AlphaFoldDB" id="A0A4S5ER23"/>
<protein>
    <submittedName>
        <fullName evidence="1">Uncharacterized protein</fullName>
    </submittedName>
</protein>
<accession>A0A4S5ER23</accession>
<keyword evidence="2" id="KW-1185">Reference proteome</keyword>
<name>A0A4S5ER23_9ACTN</name>